<dbReference type="GO" id="GO:0005829">
    <property type="term" value="C:cytosol"/>
    <property type="evidence" value="ECO:0007669"/>
    <property type="project" value="TreeGrafter"/>
</dbReference>
<organism evidence="1 2">
    <name type="scientific">Helicobacter canis</name>
    <dbReference type="NCBI Taxonomy" id="29419"/>
    <lineage>
        <taxon>Bacteria</taxon>
        <taxon>Pseudomonadati</taxon>
        <taxon>Campylobacterota</taxon>
        <taxon>Epsilonproteobacteria</taxon>
        <taxon>Campylobacterales</taxon>
        <taxon>Helicobacteraceae</taxon>
        <taxon>Helicobacter</taxon>
    </lineage>
</organism>
<dbReference type="SUPFAM" id="SSF53756">
    <property type="entry name" value="UDP-Glycosyltransferase/glycogen phosphorylase"/>
    <property type="match status" value="1"/>
</dbReference>
<evidence type="ECO:0000313" key="1">
    <source>
        <dbReference type="EMBL" id="KAA8709834.1"/>
    </source>
</evidence>
<dbReference type="Proteomes" id="UP000323707">
    <property type="component" value="Unassembled WGS sequence"/>
</dbReference>
<evidence type="ECO:0008006" key="3">
    <source>
        <dbReference type="Google" id="ProtNLM"/>
    </source>
</evidence>
<reference evidence="1 2" key="1">
    <citation type="submission" date="2019-09" db="EMBL/GenBank/DDBJ databases">
        <title>Draft genome sequence of various Type strains from the CCUG.</title>
        <authorList>
            <person name="Pineiro-Iglesias B."/>
            <person name="Tunovic T."/>
            <person name="Unosson C."/>
            <person name="Inganas E."/>
            <person name="Ohlen M."/>
            <person name="Cardew S."/>
            <person name="Jensie-Markopoulos S."/>
            <person name="Salva-Serra F."/>
            <person name="Jaen-Luchoro D."/>
            <person name="Karlsson R."/>
            <person name="Svensson-Stadler L."/>
            <person name="Chun J."/>
            <person name="Moore E."/>
        </authorList>
    </citation>
    <scope>NUCLEOTIDE SEQUENCE [LARGE SCALE GENOMIC DNA]</scope>
    <source>
        <strain evidence="1 2">CCUG 32756T</strain>
    </source>
</reference>
<proteinExistence type="predicted"/>
<dbReference type="AlphaFoldDB" id="A0A5M9QM88"/>
<accession>A0A5M9QM88</accession>
<protein>
    <recommendedName>
        <fullName evidence="3">Lipopolysaccharide heptosyltransferase family protein</fullName>
    </recommendedName>
</protein>
<dbReference type="Gene3D" id="3.40.50.2000">
    <property type="entry name" value="Glycogen Phosphorylase B"/>
    <property type="match status" value="2"/>
</dbReference>
<dbReference type="PANTHER" id="PTHR30160">
    <property type="entry name" value="TETRAACYLDISACCHARIDE 4'-KINASE-RELATED"/>
    <property type="match status" value="1"/>
</dbReference>
<gene>
    <name evidence="1" type="ORF">F4V45_04150</name>
</gene>
<dbReference type="EMBL" id="VXKE01000012">
    <property type="protein sequence ID" value="KAA8709834.1"/>
    <property type="molecule type" value="Genomic_DNA"/>
</dbReference>
<dbReference type="InterPro" id="IPR051199">
    <property type="entry name" value="LPS_LOS_Heptosyltrfase"/>
</dbReference>
<name>A0A5M9QM88_9HELI</name>
<evidence type="ECO:0000313" key="2">
    <source>
        <dbReference type="Proteomes" id="UP000323707"/>
    </source>
</evidence>
<dbReference type="RefSeq" id="WP_150337195.1">
    <property type="nucleotide sequence ID" value="NZ_JAERIX010000035.1"/>
</dbReference>
<sequence>MIGFYRAAFLGDNVIAIKALLMLRHSYDGDIIIYTNTQGAQIFSKLSGFICVDSSAMSKQELLAHINAQHFECFILTQPNRWRCKLLAQSNAKRIISFATLANLLNPRISKVFFSRAFSQIPYHKALCKLVAKVDSKRFAKASTDFSSSIYPQFRYPIDEDAKARVQNTLDSATHYLITPKHTPNPKSPANLAPIICLNPFVKSTRINLPLSAYIDLAYKLAARFESMRFVILHYEGAPTPCLQDPPPNVFVFSNDDNLANLIELLRLSCLLISPSTGTIHLADMLHIPTIGIYNRKDSRLWLGDSMQKQHLVLLQKPLEQSSAQAIEQAQKRVYTLACAMLEPHS</sequence>
<dbReference type="GO" id="GO:0009244">
    <property type="term" value="P:lipopolysaccharide core region biosynthetic process"/>
    <property type="evidence" value="ECO:0007669"/>
    <property type="project" value="TreeGrafter"/>
</dbReference>
<dbReference type="GO" id="GO:0008713">
    <property type="term" value="F:ADP-heptose-lipopolysaccharide heptosyltransferase activity"/>
    <property type="evidence" value="ECO:0007669"/>
    <property type="project" value="TreeGrafter"/>
</dbReference>
<comment type="caution">
    <text evidence="1">The sequence shown here is derived from an EMBL/GenBank/DDBJ whole genome shotgun (WGS) entry which is preliminary data.</text>
</comment>